<dbReference type="OrthoDB" id="1743416at2759"/>
<evidence type="ECO:0000259" key="2">
    <source>
        <dbReference type="PROSITE" id="PS50144"/>
    </source>
</evidence>
<feature type="domain" description="MATH" evidence="2">
    <location>
        <begin position="26"/>
        <end position="161"/>
    </location>
</feature>
<feature type="compositionally biased region" description="Polar residues" evidence="1">
    <location>
        <begin position="408"/>
        <end position="418"/>
    </location>
</feature>
<dbReference type="PANTHER" id="PTHR46162">
    <property type="entry name" value="TRAF-LIKE FAMILY PROTEIN"/>
    <property type="match status" value="1"/>
</dbReference>
<dbReference type="PANTHER" id="PTHR46162:SF2">
    <property type="entry name" value="ANKYRIN REPEAT-CONTAINING PROTEIN-RELATED"/>
    <property type="match status" value="1"/>
</dbReference>
<dbReference type="PROSITE" id="PS50144">
    <property type="entry name" value="MATH"/>
    <property type="match status" value="2"/>
</dbReference>
<dbReference type="Gene3D" id="2.60.210.10">
    <property type="entry name" value="Apoptosis, Tumor Necrosis Factor Receptor Associated Protein 2, Chain A"/>
    <property type="match status" value="2"/>
</dbReference>
<gene>
    <name evidence="3" type="ORF">BCR32DRAFT_276478</name>
</gene>
<evidence type="ECO:0000313" key="3">
    <source>
        <dbReference type="EMBL" id="ORX85182.1"/>
    </source>
</evidence>
<feature type="compositionally biased region" description="Pro residues" evidence="1">
    <location>
        <begin position="449"/>
        <end position="460"/>
    </location>
</feature>
<dbReference type="EMBL" id="MCFG01000039">
    <property type="protein sequence ID" value="ORX85182.1"/>
    <property type="molecule type" value="Genomic_DNA"/>
</dbReference>
<proteinExistence type="predicted"/>
<dbReference type="CDD" id="cd00121">
    <property type="entry name" value="MATH"/>
    <property type="match status" value="2"/>
</dbReference>
<dbReference type="STRING" id="1754192.A0A1Y1XHL4"/>
<organism evidence="3 4">
    <name type="scientific">Anaeromyces robustus</name>
    <dbReference type="NCBI Taxonomy" id="1754192"/>
    <lineage>
        <taxon>Eukaryota</taxon>
        <taxon>Fungi</taxon>
        <taxon>Fungi incertae sedis</taxon>
        <taxon>Chytridiomycota</taxon>
        <taxon>Chytridiomycota incertae sedis</taxon>
        <taxon>Neocallimastigomycetes</taxon>
        <taxon>Neocallimastigales</taxon>
        <taxon>Neocallimastigaceae</taxon>
        <taxon>Anaeromyces</taxon>
    </lineage>
</organism>
<comment type="caution">
    <text evidence="3">The sequence shown here is derived from an EMBL/GenBank/DDBJ whole genome shotgun (WGS) entry which is preliminary data.</text>
</comment>
<feature type="compositionally biased region" description="Low complexity" evidence="1">
    <location>
        <begin position="432"/>
        <end position="448"/>
    </location>
</feature>
<feature type="compositionally biased region" description="Low complexity" evidence="1">
    <location>
        <begin position="478"/>
        <end position="491"/>
    </location>
</feature>
<dbReference type="Pfam" id="PF22486">
    <property type="entry name" value="MATH_2"/>
    <property type="match status" value="2"/>
</dbReference>
<reference evidence="3 4" key="1">
    <citation type="submission" date="2016-08" db="EMBL/GenBank/DDBJ databases">
        <title>A Parts List for Fungal Cellulosomes Revealed by Comparative Genomics.</title>
        <authorList>
            <consortium name="DOE Joint Genome Institute"/>
            <person name="Haitjema C.H."/>
            <person name="Gilmore S.P."/>
            <person name="Henske J.K."/>
            <person name="Solomon K.V."/>
            <person name="De Groot R."/>
            <person name="Kuo A."/>
            <person name="Mondo S.J."/>
            <person name="Salamov A.A."/>
            <person name="Labutti K."/>
            <person name="Zhao Z."/>
            <person name="Chiniquy J."/>
            <person name="Barry K."/>
            <person name="Brewer H.M."/>
            <person name="Purvine S.O."/>
            <person name="Wright A.T."/>
            <person name="Boxma B."/>
            <person name="Van Alen T."/>
            <person name="Hackstein J.H."/>
            <person name="Baker S.E."/>
            <person name="Grigoriev I.V."/>
            <person name="O'Malley M.A."/>
        </authorList>
    </citation>
    <scope>NUCLEOTIDE SEQUENCE [LARGE SCALE GENOMIC DNA]</scope>
    <source>
        <strain evidence="3 4">S4</strain>
    </source>
</reference>
<protein>
    <recommendedName>
        <fullName evidence="2">MATH domain-containing protein</fullName>
    </recommendedName>
</protein>
<evidence type="ECO:0000256" key="1">
    <source>
        <dbReference type="SAM" id="MobiDB-lite"/>
    </source>
</evidence>
<feature type="region of interest" description="Disordered" evidence="1">
    <location>
        <begin position="351"/>
        <end position="514"/>
    </location>
</feature>
<feature type="compositionally biased region" description="Low complexity" evidence="1">
    <location>
        <begin position="498"/>
        <end position="514"/>
    </location>
</feature>
<dbReference type="SUPFAM" id="SSF49599">
    <property type="entry name" value="TRAF domain-like"/>
    <property type="match status" value="2"/>
</dbReference>
<feature type="compositionally biased region" description="Pro residues" evidence="1">
    <location>
        <begin position="389"/>
        <end position="407"/>
    </location>
</feature>
<feature type="compositionally biased region" description="Pro residues" evidence="1">
    <location>
        <begin position="359"/>
        <end position="382"/>
    </location>
</feature>
<name>A0A1Y1XHL4_9FUNG</name>
<keyword evidence="4" id="KW-1185">Reference proteome</keyword>
<accession>A0A1Y1XHL4</accession>
<dbReference type="InterPro" id="IPR002083">
    <property type="entry name" value="MATH/TRAF_dom"/>
</dbReference>
<dbReference type="Proteomes" id="UP000193944">
    <property type="component" value="Unassembled WGS sequence"/>
</dbReference>
<sequence length="514" mass="60270">MTYSKLDFTNQLKSQLRDVDHELVGDYFYEWTVDWDKLDKLKCEEEVYSPEFEALGTKWKLMIYPNGIETDHKGFISFYLFRENEDDDCFVHYTVNRVFFVRNCNDYTAYYSKTLPIDYMSKTIIYSGLQRFMNKSNLNIISEYSSKSIIENNKCVFGVYFQIYKNGKDLLRKEISCLLDDEYLKPTNEGIYEWEVKNWSKSSSYSSAEFSQAFYIGDYKWKLELYKDGEGSANKNYVSIYLNCLNPEISKSDSFRVNAVFFIRNEHDPESFYLGYLDYQDYSVDEYSFGHSQLIKKKELFKENKAKKRSVIENGKCIVGVYVHVFGDDLSSAFSKMRINDIEKERDEIKRRLDQSPQQYPPYQYPPPYYYPPPSNGVPPVPNQQYPPYQYPPYQNPPSYYYPPPPNLASSSSGNATENPPPYSPLSMPNANNSNPTSQYPPYSSQPYQNPPYPNPPYPNQPYQNQPYQNPPYPNQPYQPYQNQPYPNQPFYYPPPTTNSVPTPNAPTSTDQKK</sequence>
<dbReference type="AlphaFoldDB" id="A0A1Y1XHL4"/>
<feature type="domain" description="MATH" evidence="2">
    <location>
        <begin position="189"/>
        <end position="323"/>
    </location>
</feature>
<dbReference type="SMART" id="SM00061">
    <property type="entry name" value="MATH"/>
    <property type="match status" value="2"/>
</dbReference>
<evidence type="ECO:0000313" key="4">
    <source>
        <dbReference type="Proteomes" id="UP000193944"/>
    </source>
</evidence>
<dbReference type="InterPro" id="IPR008974">
    <property type="entry name" value="TRAF-like"/>
</dbReference>
<reference evidence="3 4" key="2">
    <citation type="submission" date="2016-08" db="EMBL/GenBank/DDBJ databases">
        <title>Pervasive Adenine N6-methylation of Active Genes in Fungi.</title>
        <authorList>
            <consortium name="DOE Joint Genome Institute"/>
            <person name="Mondo S.J."/>
            <person name="Dannebaum R.O."/>
            <person name="Kuo R.C."/>
            <person name="Labutti K."/>
            <person name="Haridas S."/>
            <person name="Kuo A."/>
            <person name="Salamov A."/>
            <person name="Ahrendt S.R."/>
            <person name="Lipzen A."/>
            <person name="Sullivan W."/>
            <person name="Andreopoulos W.B."/>
            <person name="Clum A."/>
            <person name="Lindquist E."/>
            <person name="Daum C."/>
            <person name="Ramamoorthy G.K."/>
            <person name="Gryganskyi A."/>
            <person name="Culley D."/>
            <person name="Magnuson J.K."/>
            <person name="James T.Y."/>
            <person name="O'Malley M.A."/>
            <person name="Stajich J.E."/>
            <person name="Spatafora J.W."/>
            <person name="Visel A."/>
            <person name="Grigoriev I.V."/>
        </authorList>
    </citation>
    <scope>NUCLEOTIDE SEQUENCE [LARGE SCALE GENOMIC DNA]</scope>
    <source>
        <strain evidence="3 4">S4</strain>
    </source>
</reference>